<organism evidence="1 2">
    <name type="scientific">Geobacillus thermodenitrificans</name>
    <dbReference type="NCBI Taxonomy" id="33940"/>
    <lineage>
        <taxon>Bacteria</taxon>
        <taxon>Bacillati</taxon>
        <taxon>Bacillota</taxon>
        <taxon>Bacilli</taxon>
        <taxon>Bacillales</taxon>
        <taxon>Anoxybacillaceae</taxon>
        <taxon>Geobacillus</taxon>
    </lineage>
</organism>
<name>A0ABY9QB24_GEOTD</name>
<proteinExistence type="predicted"/>
<gene>
    <name evidence="1" type="ORF">HSX42_13780</name>
</gene>
<evidence type="ECO:0000313" key="2">
    <source>
        <dbReference type="Proteomes" id="UP001297580"/>
    </source>
</evidence>
<sequence>MKLYRACTSREYQMALQKEFLIRRLLEIDIDEYNGKGIHELEYSELKKILATEKAKQL</sequence>
<evidence type="ECO:0000313" key="1">
    <source>
        <dbReference type="EMBL" id="WMV75328.1"/>
    </source>
</evidence>
<dbReference type="Proteomes" id="UP001297580">
    <property type="component" value="Chromosome"/>
</dbReference>
<reference evidence="1 2" key="1">
    <citation type="submission" date="2023-08" db="EMBL/GenBank/DDBJ databases">
        <title>Complete genome sequence of Geobacillus thermodenitrificans K1041, a genetically tractable strain representative of the genus Geobacillus.</title>
        <authorList>
            <person name="Kani S."/>
            <person name="Suzuki H."/>
        </authorList>
    </citation>
    <scope>NUCLEOTIDE SEQUENCE [LARGE SCALE GENOMIC DNA]</scope>
    <source>
        <strain evidence="1 2">K1041</strain>
    </source>
</reference>
<accession>A0ABY9QB24</accession>
<dbReference type="RefSeq" id="WP_162536264.1">
    <property type="nucleotide sequence ID" value="NZ_CP133461.1"/>
</dbReference>
<protein>
    <recommendedName>
        <fullName evidence="3">Fur-regulated basic protein FbpA</fullName>
    </recommendedName>
</protein>
<dbReference type="EMBL" id="CP133461">
    <property type="protein sequence ID" value="WMV75328.1"/>
    <property type="molecule type" value="Genomic_DNA"/>
</dbReference>
<evidence type="ECO:0008006" key="3">
    <source>
        <dbReference type="Google" id="ProtNLM"/>
    </source>
</evidence>
<keyword evidence="2" id="KW-1185">Reference proteome</keyword>